<dbReference type="AlphaFoldDB" id="W9WTD5"/>
<dbReference type="InterPro" id="IPR003673">
    <property type="entry name" value="CoA-Trfase_fam_III"/>
</dbReference>
<dbReference type="OrthoDB" id="5863171at2759"/>
<dbReference type="EMBL" id="AMGX01000008">
    <property type="protein sequence ID" value="EXJ71208.1"/>
    <property type="molecule type" value="Genomic_DNA"/>
</dbReference>
<organism evidence="3 4">
    <name type="scientific">Cladophialophora psammophila CBS 110553</name>
    <dbReference type="NCBI Taxonomy" id="1182543"/>
    <lineage>
        <taxon>Eukaryota</taxon>
        <taxon>Fungi</taxon>
        <taxon>Dikarya</taxon>
        <taxon>Ascomycota</taxon>
        <taxon>Pezizomycotina</taxon>
        <taxon>Eurotiomycetes</taxon>
        <taxon>Chaetothyriomycetidae</taxon>
        <taxon>Chaetothyriales</taxon>
        <taxon>Herpotrichiellaceae</taxon>
        <taxon>Cladophialophora</taxon>
    </lineage>
</organism>
<dbReference type="PANTHER" id="PTHR48207:SF3">
    <property type="entry name" value="SUCCINATE--HYDROXYMETHYLGLUTARATE COA-TRANSFERASE"/>
    <property type="match status" value="1"/>
</dbReference>
<dbReference type="InterPro" id="IPR023606">
    <property type="entry name" value="CoA-Trfase_III_dom_1_sf"/>
</dbReference>
<name>W9WTD5_9EURO</name>
<protein>
    <recommendedName>
        <fullName evidence="5">Alpha-methylacyl-CoA racemase</fullName>
    </recommendedName>
</protein>
<sequence length="493" mass="54242">MEVDVGAAPYGGHQPEYPFSKSLTEVTTLASVMVMIMKYKGKSVDMILPLDHYISEGIVATRASRRTSSSLASPESANGPLKGMKILDLSRVLAAPYCSQILADYGADVIKVEDIDRGDDTRYWRQSGEESSWKSDAGPISYYFAAVNRNKRSICLNLKSEKGRDIFLRLARQADVVIDNFRPGALERLRLGYDTLSELNPRIIHASVTGYGPSGPFAKRAGYDMIAGAEAGLLHLTGEKNGPPVRPGLGLTDISTGLYTHGAIMAALYARERTGRGQKIDASLFETQVALLSNVALAWLNLGQEAERWGTQHPSVVPYDAFKTKDFYFVCGATNDKQFTTLCRLLGEESLASDERFKTSADRVNNRDDLFSILNRLFAKKSMDEWIQEFEGSGMPYAPINTMEKVFAHPQTEARHMVESIPHNAAVSGSIKILGPAVKFSDTEPTIRSDPPLLGQHTTDILEELGYDDMTIKTFMDDRVVGGHIGADVLKVE</sequence>
<accession>W9WTD5</accession>
<evidence type="ECO:0000256" key="2">
    <source>
        <dbReference type="ARBA" id="ARBA00022679"/>
    </source>
</evidence>
<dbReference type="GeneID" id="19190914"/>
<dbReference type="eggNOG" id="KOG3957">
    <property type="taxonomic scope" value="Eukaryota"/>
</dbReference>
<proteinExistence type="inferred from homology"/>
<dbReference type="PANTHER" id="PTHR48207">
    <property type="entry name" value="SUCCINATE--HYDROXYMETHYLGLUTARATE COA-TRANSFERASE"/>
    <property type="match status" value="1"/>
</dbReference>
<gene>
    <name evidence="3" type="ORF">A1O5_06202</name>
</gene>
<keyword evidence="4" id="KW-1185">Reference proteome</keyword>
<evidence type="ECO:0000313" key="3">
    <source>
        <dbReference type="EMBL" id="EXJ71208.1"/>
    </source>
</evidence>
<dbReference type="GO" id="GO:0047369">
    <property type="term" value="F:succinate-hydroxymethylglutarate CoA-transferase activity"/>
    <property type="evidence" value="ECO:0007669"/>
    <property type="project" value="TreeGrafter"/>
</dbReference>
<comment type="caution">
    <text evidence="3">The sequence shown here is derived from an EMBL/GenBank/DDBJ whole genome shotgun (WGS) entry which is preliminary data.</text>
</comment>
<evidence type="ECO:0000313" key="4">
    <source>
        <dbReference type="Proteomes" id="UP000019471"/>
    </source>
</evidence>
<dbReference type="RefSeq" id="XP_007744987.1">
    <property type="nucleotide sequence ID" value="XM_007746797.1"/>
</dbReference>
<comment type="similarity">
    <text evidence="1">Belongs to the CoA-transferase III family.</text>
</comment>
<dbReference type="Gene3D" id="3.30.1540.10">
    <property type="entry name" value="formyl-coa transferase, domain 3"/>
    <property type="match status" value="1"/>
</dbReference>
<dbReference type="STRING" id="1182543.W9WTD5"/>
<dbReference type="SUPFAM" id="SSF89796">
    <property type="entry name" value="CoA-transferase family III (CaiB/BaiF)"/>
    <property type="match status" value="1"/>
</dbReference>
<evidence type="ECO:0008006" key="5">
    <source>
        <dbReference type="Google" id="ProtNLM"/>
    </source>
</evidence>
<dbReference type="InterPro" id="IPR044855">
    <property type="entry name" value="CoA-Trfase_III_dom3_sf"/>
</dbReference>
<reference evidence="3 4" key="1">
    <citation type="submission" date="2013-03" db="EMBL/GenBank/DDBJ databases">
        <title>The Genome Sequence of Cladophialophora psammophila CBS 110553.</title>
        <authorList>
            <consortium name="The Broad Institute Genomics Platform"/>
            <person name="Cuomo C."/>
            <person name="de Hoog S."/>
            <person name="Gorbushina A."/>
            <person name="Walker B."/>
            <person name="Young S.K."/>
            <person name="Zeng Q."/>
            <person name="Gargeya S."/>
            <person name="Fitzgerald M."/>
            <person name="Haas B."/>
            <person name="Abouelleil A."/>
            <person name="Allen A.W."/>
            <person name="Alvarado L."/>
            <person name="Arachchi H.M."/>
            <person name="Berlin A.M."/>
            <person name="Chapman S.B."/>
            <person name="Gainer-Dewar J."/>
            <person name="Goldberg J."/>
            <person name="Griggs A."/>
            <person name="Gujja S."/>
            <person name="Hansen M."/>
            <person name="Howarth C."/>
            <person name="Imamovic A."/>
            <person name="Ireland A."/>
            <person name="Larimer J."/>
            <person name="McCowan C."/>
            <person name="Murphy C."/>
            <person name="Pearson M."/>
            <person name="Poon T.W."/>
            <person name="Priest M."/>
            <person name="Roberts A."/>
            <person name="Saif S."/>
            <person name="Shea T."/>
            <person name="Sisk P."/>
            <person name="Sykes S."/>
            <person name="Wortman J."/>
            <person name="Nusbaum C."/>
            <person name="Birren B."/>
        </authorList>
    </citation>
    <scope>NUCLEOTIDE SEQUENCE [LARGE SCALE GENOMIC DNA]</scope>
    <source>
        <strain evidence="3 4">CBS 110553</strain>
    </source>
</reference>
<dbReference type="Pfam" id="PF02515">
    <property type="entry name" value="CoA_transf_3"/>
    <property type="match status" value="1"/>
</dbReference>
<dbReference type="GO" id="GO:0005739">
    <property type="term" value="C:mitochondrion"/>
    <property type="evidence" value="ECO:0007669"/>
    <property type="project" value="TreeGrafter"/>
</dbReference>
<dbReference type="HOGENOM" id="CLU_033975_0_0_1"/>
<dbReference type="InterPro" id="IPR050483">
    <property type="entry name" value="CoA-transferase_III_domain"/>
</dbReference>
<dbReference type="Proteomes" id="UP000019471">
    <property type="component" value="Unassembled WGS sequence"/>
</dbReference>
<keyword evidence="2" id="KW-0808">Transferase</keyword>
<dbReference type="Gene3D" id="3.40.50.10540">
    <property type="entry name" value="Crotonobetainyl-coa:carnitine coa-transferase, domain 1"/>
    <property type="match status" value="1"/>
</dbReference>
<evidence type="ECO:0000256" key="1">
    <source>
        <dbReference type="ARBA" id="ARBA00008383"/>
    </source>
</evidence>